<comment type="caution">
    <text evidence="5">The sequence shown here is derived from an EMBL/GenBank/DDBJ whole genome shotgun (WGS) entry which is preliminary data.</text>
</comment>
<feature type="binding site" evidence="2">
    <location>
        <position position="382"/>
    </location>
    <ligand>
        <name>substrate</name>
    </ligand>
</feature>
<accession>A0A4U7AS97</accession>
<feature type="region of interest" description="Disordered" evidence="4">
    <location>
        <begin position="19"/>
        <end position="39"/>
    </location>
</feature>
<dbReference type="Proteomes" id="UP000308133">
    <property type="component" value="Unassembled WGS sequence"/>
</dbReference>
<gene>
    <name evidence="5" type="ORF">C1H76_8527</name>
</gene>
<feature type="compositionally biased region" description="Acidic residues" evidence="4">
    <location>
        <begin position="495"/>
        <end position="516"/>
    </location>
</feature>
<feature type="region of interest" description="Disordered" evidence="4">
    <location>
        <begin position="471"/>
        <end position="548"/>
    </location>
</feature>
<dbReference type="CDD" id="cd09122">
    <property type="entry name" value="PLDc_Tdp1_1"/>
    <property type="match status" value="1"/>
</dbReference>
<dbReference type="PANTHER" id="PTHR12415:SF4">
    <property type="entry name" value="TYROSYL-DNA PHOSPHODIESTERASE DOMAIN-CONTAINING PROTEIN"/>
    <property type="match status" value="1"/>
</dbReference>
<name>A0A4U7AS97_9PEZI</name>
<dbReference type="PANTHER" id="PTHR12415">
    <property type="entry name" value="TYROSYL-DNA PHOSPHODIESTERASE 1"/>
    <property type="match status" value="1"/>
</dbReference>
<dbReference type="Pfam" id="PF06087">
    <property type="entry name" value="Tyr-DNA_phospho"/>
    <property type="match status" value="1"/>
</dbReference>
<dbReference type="GO" id="GO:0017005">
    <property type="term" value="F:3'-tyrosyl-DNA phosphodiesterase activity"/>
    <property type="evidence" value="ECO:0007669"/>
    <property type="project" value="TreeGrafter"/>
</dbReference>
<dbReference type="GO" id="GO:0006281">
    <property type="term" value="P:DNA repair"/>
    <property type="evidence" value="ECO:0007669"/>
    <property type="project" value="InterPro"/>
</dbReference>
<feature type="compositionally biased region" description="Polar residues" evidence="4">
    <location>
        <begin position="525"/>
        <end position="536"/>
    </location>
</feature>
<reference evidence="5 6" key="1">
    <citation type="submission" date="2018-02" db="EMBL/GenBank/DDBJ databases">
        <title>Draft genome sequences of Elsinoe sp., causing black scab on jojoba.</title>
        <authorList>
            <person name="Stodart B."/>
            <person name="Jeffress S."/>
            <person name="Ash G."/>
            <person name="Arun Chinnappa K."/>
        </authorList>
    </citation>
    <scope>NUCLEOTIDE SEQUENCE [LARGE SCALE GENOMIC DNA]</scope>
    <source>
        <strain evidence="5 6">Hillstone_2</strain>
    </source>
</reference>
<feature type="site" description="Interaction with DNA" evidence="3">
    <location>
        <position position="427"/>
    </location>
</feature>
<evidence type="ECO:0000256" key="4">
    <source>
        <dbReference type="SAM" id="MobiDB-lite"/>
    </source>
</evidence>
<dbReference type="SUPFAM" id="SSF56024">
    <property type="entry name" value="Phospholipase D/nuclease"/>
    <property type="match status" value="2"/>
</dbReference>
<evidence type="ECO:0000256" key="3">
    <source>
        <dbReference type="PIRSR" id="PIRSR610347-3"/>
    </source>
</evidence>
<feature type="binding site" evidence="2">
    <location>
        <position position="151"/>
    </location>
    <ligand>
        <name>substrate</name>
    </ligand>
</feature>
<dbReference type="Gene3D" id="3.30.870.10">
    <property type="entry name" value="Endonuclease Chain A"/>
    <property type="match status" value="2"/>
</dbReference>
<dbReference type="GO" id="GO:0003697">
    <property type="term" value="F:single-stranded DNA binding"/>
    <property type="evidence" value="ECO:0007669"/>
    <property type="project" value="TreeGrafter"/>
</dbReference>
<feature type="active site" description="Nucleophile" evidence="1">
    <location>
        <position position="149"/>
    </location>
</feature>
<protein>
    <submittedName>
        <fullName evidence="5">Tyrosyl-DNA phosphodiesterase-like protein</fullName>
    </submittedName>
</protein>
<evidence type="ECO:0000313" key="6">
    <source>
        <dbReference type="Proteomes" id="UP000308133"/>
    </source>
</evidence>
<dbReference type="GO" id="GO:0005634">
    <property type="term" value="C:nucleus"/>
    <property type="evidence" value="ECO:0007669"/>
    <property type="project" value="InterPro"/>
</dbReference>
<organism evidence="5 6">
    <name type="scientific">Elsinoe australis</name>
    <dbReference type="NCBI Taxonomy" id="40998"/>
    <lineage>
        <taxon>Eukaryota</taxon>
        <taxon>Fungi</taxon>
        <taxon>Dikarya</taxon>
        <taxon>Ascomycota</taxon>
        <taxon>Pezizomycotina</taxon>
        <taxon>Dothideomycetes</taxon>
        <taxon>Dothideomycetidae</taxon>
        <taxon>Myriangiales</taxon>
        <taxon>Elsinoaceae</taxon>
        <taxon>Elsinoe</taxon>
    </lineage>
</organism>
<evidence type="ECO:0000256" key="1">
    <source>
        <dbReference type="PIRSR" id="PIRSR610347-1"/>
    </source>
</evidence>
<feature type="active site" description="Proton donor/acceptor" evidence="1">
    <location>
        <position position="380"/>
    </location>
</feature>
<dbReference type="AlphaFoldDB" id="A0A4U7AS97"/>
<sequence length="593" mass="65509">MLGLAGLDRKAMEEERLARLRAGSKRSGDDISPPPDRATKIARLDHSKPHSALPAKLSYPDGKLCKTWAYGQERDGRDIKFEEVLERPTLKTAVFSAYTYDFDWFFRKIDPQNTTYHFVVSSDEQHADLESLHAPNVKAYKPKFGRLMHSKLIVLVHPTKLRVVIPSANLVDYDWGETGIMENTVWLIDLPRRPPETDMVSTSFLDELKYFLEKQGLPQTVLAGLDKFDWSATRPYAFVHSVGGISYGTSAARTGLTGLSAAVRRLGLASTQTQVDMCASSVGALTEAKLNNLHAATRGDYSIPLSPSGRSTVFPQPANVDVRSSFRLYFPTHEYVANSPNGGVNNGGTIWFNRTHFEKSTFPRSIFREFKSTRGHLLSHCKMLFVRGIIDPASTPASGPTKLFRKKSDNSGAQQVAYVYAGSANCSDAAWGTLVAEKRAGPNKGQLHMTCNNWECGVLIPVIGPNVNNGNAEESNSAGRRLGGSKLDETNIITIEDEIDGDGTASEDETESEDESDGKAKTKNTKVQNASPNTAKAKQGGKRIDPQLKDKHCVQFKVELPGWDVFKSVVDGPFQYPATEYGPTQQPWYVRER</sequence>
<dbReference type="GO" id="GO:0003690">
    <property type="term" value="F:double-stranded DNA binding"/>
    <property type="evidence" value="ECO:0007669"/>
    <property type="project" value="TreeGrafter"/>
</dbReference>
<dbReference type="EMBL" id="PTQR01000116">
    <property type="protein sequence ID" value="TKX19341.1"/>
    <property type="molecule type" value="Genomic_DNA"/>
</dbReference>
<proteinExistence type="predicted"/>
<evidence type="ECO:0000256" key="2">
    <source>
        <dbReference type="PIRSR" id="PIRSR610347-2"/>
    </source>
</evidence>
<dbReference type="InterPro" id="IPR010347">
    <property type="entry name" value="Tdp1"/>
</dbReference>
<evidence type="ECO:0000313" key="5">
    <source>
        <dbReference type="EMBL" id="TKX19341.1"/>
    </source>
</evidence>